<evidence type="ECO:0000313" key="12">
    <source>
        <dbReference type="Proteomes" id="UP001235939"/>
    </source>
</evidence>
<evidence type="ECO:0000256" key="8">
    <source>
        <dbReference type="PROSITE-ProRule" id="PRU00043"/>
    </source>
</evidence>
<evidence type="ECO:0000256" key="9">
    <source>
        <dbReference type="SAM" id="SignalP"/>
    </source>
</evidence>
<dbReference type="PANTHER" id="PTHR24025">
    <property type="entry name" value="DESMOGLEIN FAMILY MEMBER"/>
    <property type="match status" value="1"/>
</dbReference>
<evidence type="ECO:0000256" key="7">
    <source>
        <dbReference type="ARBA" id="ARBA00023136"/>
    </source>
</evidence>
<comment type="subcellular location">
    <subcellularLocation>
        <location evidence="1">Membrane</location>
    </subcellularLocation>
</comment>
<feature type="domain" description="Cadherin" evidence="10">
    <location>
        <begin position="1637"/>
        <end position="1737"/>
    </location>
</feature>
<dbReference type="Pfam" id="PF00028">
    <property type="entry name" value="Cadherin"/>
    <property type="match status" value="15"/>
</dbReference>
<evidence type="ECO:0000256" key="6">
    <source>
        <dbReference type="ARBA" id="ARBA00022989"/>
    </source>
</evidence>
<feature type="chain" id="PRO_5046447474" evidence="9">
    <location>
        <begin position="38"/>
        <end position="1828"/>
    </location>
</feature>
<keyword evidence="4 8" id="KW-0106">Calcium</keyword>
<reference evidence="11 12" key="1">
    <citation type="submission" date="2022-01" db="EMBL/GenBank/DDBJ databases">
        <title>A chromosomal length assembly of Cordylochernes scorpioides.</title>
        <authorList>
            <person name="Zeh D."/>
            <person name="Zeh J."/>
        </authorList>
    </citation>
    <scope>NUCLEOTIDE SEQUENCE [LARGE SCALE GENOMIC DNA]</scope>
    <source>
        <strain evidence="11">IN4F17</strain>
        <tissue evidence="11">Whole Body</tissue>
    </source>
</reference>
<dbReference type="InterPro" id="IPR015919">
    <property type="entry name" value="Cadherin-like_sf"/>
</dbReference>
<keyword evidence="9" id="KW-0732">Signal</keyword>
<dbReference type="InterPro" id="IPR002126">
    <property type="entry name" value="Cadherin-like_dom"/>
</dbReference>
<feature type="domain" description="Cadherin" evidence="10">
    <location>
        <begin position="252"/>
        <end position="363"/>
    </location>
</feature>
<dbReference type="PANTHER" id="PTHR24025:SF23">
    <property type="entry name" value="NEURAL-CADHERIN"/>
    <property type="match status" value="1"/>
</dbReference>
<feature type="domain" description="Cadherin" evidence="10">
    <location>
        <begin position="45"/>
        <end position="137"/>
    </location>
</feature>
<proteinExistence type="predicted"/>
<feature type="domain" description="Cadherin" evidence="10">
    <location>
        <begin position="689"/>
        <end position="896"/>
    </location>
</feature>
<dbReference type="CDD" id="cd11304">
    <property type="entry name" value="Cadherin_repeat"/>
    <property type="match status" value="16"/>
</dbReference>
<keyword evidence="6" id="KW-1133">Transmembrane helix</keyword>
<dbReference type="InterPro" id="IPR020894">
    <property type="entry name" value="Cadherin_CS"/>
</dbReference>
<feature type="domain" description="Cadherin" evidence="10">
    <location>
        <begin position="999"/>
        <end position="1102"/>
    </location>
</feature>
<dbReference type="SMART" id="SM00112">
    <property type="entry name" value="CA"/>
    <property type="match status" value="16"/>
</dbReference>
<feature type="domain" description="Cadherin" evidence="10">
    <location>
        <begin position="581"/>
        <end position="688"/>
    </location>
</feature>
<keyword evidence="7" id="KW-0472">Membrane</keyword>
<feature type="domain" description="Cadherin" evidence="10">
    <location>
        <begin position="1430"/>
        <end position="1531"/>
    </location>
</feature>
<dbReference type="PRINTS" id="PR00205">
    <property type="entry name" value="CADHERIN"/>
</dbReference>
<dbReference type="PROSITE" id="PS00232">
    <property type="entry name" value="CADHERIN_1"/>
    <property type="match status" value="9"/>
</dbReference>
<dbReference type="Proteomes" id="UP001235939">
    <property type="component" value="Chromosome 03"/>
</dbReference>
<feature type="domain" description="Cadherin" evidence="10">
    <location>
        <begin position="138"/>
        <end position="251"/>
    </location>
</feature>
<dbReference type="Gene3D" id="2.60.40.60">
    <property type="entry name" value="Cadherins"/>
    <property type="match status" value="16"/>
</dbReference>
<keyword evidence="2" id="KW-0812">Transmembrane</keyword>
<dbReference type="InterPro" id="IPR050971">
    <property type="entry name" value="Cadherin-domain_protein"/>
</dbReference>
<evidence type="ECO:0000256" key="2">
    <source>
        <dbReference type="ARBA" id="ARBA00022692"/>
    </source>
</evidence>
<feature type="domain" description="Cadherin" evidence="10">
    <location>
        <begin position="1539"/>
        <end position="1636"/>
    </location>
</feature>
<protein>
    <submittedName>
        <fullName evidence="11">FAT4</fullName>
    </submittedName>
</protein>
<keyword evidence="3" id="KW-0677">Repeat</keyword>
<feature type="domain" description="Cadherin" evidence="10">
    <location>
        <begin position="897"/>
        <end position="998"/>
    </location>
</feature>
<name>A0ABY6K9F9_9ARAC</name>
<evidence type="ECO:0000256" key="4">
    <source>
        <dbReference type="ARBA" id="ARBA00022837"/>
    </source>
</evidence>
<accession>A0ABY6K9F9</accession>
<evidence type="ECO:0000256" key="5">
    <source>
        <dbReference type="ARBA" id="ARBA00022889"/>
    </source>
</evidence>
<keyword evidence="12" id="KW-1185">Reference proteome</keyword>
<dbReference type="Pfam" id="PF25374">
    <property type="entry name" value="Cadherin_FAT4_N"/>
    <property type="match status" value="1"/>
</dbReference>
<feature type="domain" description="Cadherin" evidence="10">
    <location>
        <begin position="476"/>
        <end position="580"/>
    </location>
</feature>
<gene>
    <name evidence="11" type="ORF">LAZ67_3000328</name>
</gene>
<feature type="domain" description="Cadherin" evidence="10">
    <location>
        <begin position="369"/>
        <end position="475"/>
    </location>
</feature>
<dbReference type="SUPFAM" id="SSF49313">
    <property type="entry name" value="Cadherin-like"/>
    <property type="match status" value="16"/>
</dbReference>
<evidence type="ECO:0000313" key="11">
    <source>
        <dbReference type="EMBL" id="UYV64337.1"/>
    </source>
</evidence>
<dbReference type="EMBL" id="CP092865">
    <property type="protein sequence ID" value="UYV64337.1"/>
    <property type="molecule type" value="Genomic_DNA"/>
</dbReference>
<organism evidence="11 12">
    <name type="scientific">Cordylochernes scorpioides</name>
    <dbReference type="NCBI Taxonomy" id="51811"/>
    <lineage>
        <taxon>Eukaryota</taxon>
        <taxon>Metazoa</taxon>
        <taxon>Ecdysozoa</taxon>
        <taxon>Arthropoda</taxon>
        <taxon>Chelicerata</taxon>
        <taxon>Arachnida</taxon>
        <taxon>Pseudoscorpiones</taxon>
        <taxon>Cheliferoidea</taxon>
        <taxon>Chernetidae</taxon>
        <taxon>Cordylochernes</taxon>
    </lineage>
</organism>
<evidence type="ECO:0000256" key="3">
    <source>
        <dbReference type="ARBA" id="ARBA00022737"/>
    </source>
</evidence>
<evidence type="ECO:0000259" key="10">
    <source>
        <dbReference type="PROSITE" id="PS50268"/>
    </source>
</evidence>
<keyword evidence="5" id="KW-0130">Cell adhesion</keyword>
<feature type="signal peptide" evidence="9">
    <location>
        <begin position="1"/>
        <end position="37"/>
    </location>
</feature>
<evidence type="ECO:0000256" key="1">
    <source>
        <dbReference type="ARBA" id="ARBA00004370"/>
    </source>
</evidence>
<dbReference type="PROSITE" id="PS50268">
    <property type="entry name" value="CADHERIN_2"/>
    <property type="match status" value="15"/>
</dbReference>
<feature type="domain" description="Cadherin" evidence="10">
    <location>
        <begin position="1212"/>
        <end position="1317"/>
    </location>
</feature>
<feature type="domain" description="Cadherin" evidence="10">
    <location>
        <begin position="1318"/>
        <end position="1422"/>
    </location>
</feature>
<sequence>MGVTSLRLARKTKATMFCPQYFSVVALLLTLVAESGAQVAQSRESDMRIQFELEEGSPPGTVVGTIPTKPNFVYRFNDNPPEFYLNSTTGVITTSLVIDRESVPSDKFDLVILSSSPTYPIEVRIFILDINDNAPTFPEPSIHVSFSESANIGTRVILDTATDADVGMNDITTDYKIVSGNSEDKFRLVVTTNPSGEMPYLHLETMSKLDREVQDFYQLNLSAQDGGIPPKMGYLQVNISILDVNDNPPIFDHSDYSVSLNESVAPGTSVLQVRATDNDIDDNAKITYYLGESETQFMVDPLTGVISTLDYLNCQQNCLSGDSSCPKSCVFTVYARDHGSPRQDGRAYITVNLLDANDNDPIIRFRYFTTPALYATVDENAQNGSVVAAVSIIDVDEGLNGETTVEIKGGNELNHFSLLNSSSFHIVRVNGVLDREKISKYNLTITATDKGTPPRSSTAFLIIHVNDVNDHEPVFEKNEYSTFLSESVSKGSFVASIMATDEDTGINSNIYYTIVTGNDRGWFAIDIQTGLVTTISRLDREEQDFVELKISARDGGPSPKWAYTLLKIQILDENDEAPKFTQECYNVSLSENSGPGTLVTVVSAVDNDLGTNGTITYSFSSFVEKRYPGHFEIDPTYGRIITKIELDREAMELYELEVVASDQGNPSLTSTALIHLNILDVNDNVPEFYPSMYFASIKKDTAPGTKVVQVQAHDKDLGPNAEIVYSITSEVDDLFEIDQKSGVIRTKNEFRNFLKTKYEIIVSARNPSEKDTFENALVYITSNEHVKKPEFSNPTGYEFSIEEDNASKEPRLKREVGRVSLTSEFLEPFKYAIVSGDSCRCFKIDERSGVITTLKSIDRDTNPEVHLVVVAYSNSWYAQTSVKIHISDLNDYPPTFVVFPRKIEISEDYPLRKEIYKIEAIDLDAPPNNEIHYSLTKNPKELLMIEEETGIIRINKHPKVIGTHTVEVLARDSGLPALSSTQQFSLIIKDINDKTPVFDYVSYETFITESTPVNERFFSLWATDSDQGENGRVSYSIIEGNEEFKFGIFPDGFLYVKNSLDREKRDYYAMTIQAKDNGTVPRSSTTSIAIHVMDENDNPPRFVNSSFDFYIPENEPPESYVGRLVADDLDKGRNADLTYSFNFNQNDFMVDPQNGVIRTLNSFDRESLMEVSGYSYFVLDAHVIDGGIHRLSDDAKVTIHITDVNDNAPQFIRTPYKIAISENTLVKTLVLKVMAVDIDDDLNGNILYDIMGGNEGETFSIDEITGQITLSKPMDRERYETYHLSVIARDMGVDVSFTATTTVTIDVLDENDNAPTFLPGKRLVEIPEDTPIGFNIFNFSAVDVDLGINKEVVYHIASGNLKDTFKIDSSTGKFYLSRSLDYEENTVFHVNVSASDLGAPRQSSTIQFTVKVKDLNDNPPVFPNVAIVRQIEENVAVNTALVTVTAEDKDSGLNGEVFYQIVNQDPPGKHFGIKPETGLVYTMQPLDREFCDMFKLTVKATDKALPETTRLSSEKTITIVVEDINDNAPTFVSVDAGVLPANSNRGHVLMTLLAVDPDANMNGMVTYELVEGNTNLFYLDRNTGELCLAKDIGQPSVTYSLTIQASDEAALVSYRKSSRSKITVIGVSNSQNNPVFTSSEYSGSVYENERIGTSILTVQAHYPHKLQGPRGGTLRYFLTGIYSGGVSQKRIFVINQDNGILSTAEVLDRESGPEVFELEICVVDISASTPSSSRAKLMGNHFKDILPRPKQNIWREKMSILLLSCPMKSLRCLHTSLSQQPQCSLSWLCKAAVLGPCQISVVVVSNEEPQMSPCLSITAAAMFSILSV</sequence>
<feature type="domain" description="Cadherin" evidence="10">
    <location>
        <begin position="1103"/>
        <end position="1211"/>
    </location>
</feature>